<reference evidence="2 3" key="1">
    <citation type="submission" date="2014-10" db="EMBL/GenBank/DDBJ databases">
        <authorList>
            <person name="Barber J.R."/>
            <person name="Boucher C.J."/>
            <person name="Butela K.A."/>
            <person name="Escareno D."/>
            <person name="Ferguson C.L."/>
            <person name="Helster A.R."/>
            <person name="Houser L.C."/>
            <person name="Mangery P."/>
            <person name="Pikula S.M."/>
            <person name="Robinson T.S."/>
            <person name="Sokol S.L."/>
            <person name="Sticha J."/>
            <person name="Suresh M.H."/>
            <person name="Anders K.R."/>
            <person name="Braun M.A."/>
            <person name="Delesalle V.A."/>
            <person name="Hughes L.E."/>
            <person name="Ware V.C."/>
            <person name="Bradley K.W."/>
            <person name="Barker L.P."/>
            <person name="Asai D.J."/>
            <person name="Bowman C.A."/>
            <person name="Russell D.A."/>
            <person name="Pope W.H."/>
            <person name="Jacobs-Sera D."/>
            <person name="Hendrix R.W."/>
            <person name="Hatfull G.F."/>
        </authorList>
    </citation>
    <scope>NUCLEOTIDE SEQUENCE [LARGE SCALE GENOMIC DNA]</scope>
</reference>
<evidence type="ECO:0000313" key="2">
    <source>
        <dbReference type="EMBL" id="AIY32233.1"/>
    </source>
</evidence>
<gene>
    <name evidence="2" type="ORF">PBI_HAMSLICE_68</name>
</gene>
<accession>A0A0A1ER68</accession>
<feature type="region of interest" description="Disordered" evidence="1">
    <location>
        <begin position="59"/>
        <end position="82"/>
    </location>
</feature>
<name>A0A0A1ER68_9CAUD</name>
<evidence type="ECO:0000256" key="1">
    <source>
        <dbReference type="SAM" id="MobiDB-lite"/>
    </source>
</evidence>
<organism evidence="2 3">
    <name type="scientific">Mycobacterium phage HamSlice</name>
    <dbReference type="NCBI Taxonomy" id="1567483"/>
    <lineage>
        <taxon>Viruses</taxon>
        <taxon>Duplodnaviria</taxon>
        <taxon>Heunggongvirae</taxon>
        <taxon>Uroviricota</taxon>
        <taxon>Caudoviricetes</taxon>
        <taxon>Backyardiganvirus</taxon>
        <taxon>Backyardiganvirus peaches</taxon>
    </lineage>
</organism>
<sequence>MRKLAFALAMAGIGVAIVATPPYAEAAPGMCANHGTGPGLIYKHACASGRGGWGWVDISETQQEYKSPSGQSQTPPRVRDKG</sequence>
<feature type="compositionally biased region" description="Polar residues" evidence="1">
    <location>
        <begin position="59"/>
        <end position="75"/>
    </location>
</feature>
<dbReference type="Proteomes" id="UP000030728">
    <property type="component" value="Segment"/>
</dbReference>
<evidence type="ECO:0000313" key="3">
    <source>
        <dbReference type="Proteomes" id="UP000030728"/>
    </source>
</evidence>
<protein>
    <submittedName>
        <fullName evidence="2">Uncharacterized protein</fullName>
    </submittedName>
</protein>
<dbReference type="EMBL" id="KP057620">
    <property type="protein sequence ID" value="AIY32233.1"/>
    <property type="molecule type" value="Genomic_DNA"/>
</dbReference>
<proteinExistence type="predicted"/>